<organism evidence="5">
    <name type="scientific">Oppiella nova</name>
    <dbReference type="NCBI Taxonomy" id="334625"/>
    <lineage>
        <taxon>Eukaryota</taxon>
        <taxon>Metazoa</taxon>
        <taxon>Ecdysozoa</taxon>
        <taxon>Arthropoda</taxon>
        <taxon>Chelicerata</taxon>
        <taxon>Arachnida</taxon>
        <taxon>Acari</taxon>
        <taxon>Acariformes</taxon>
        <taxon>Sarcoptiformes</taxon>
        <taxon>Oribatida</taxon>
        <taxon>Brachypylina</taxon>
        <taxon>Oppioidea</taxon>
        <taxon>Oppiidae</taxon>
        <taxon>Oppiella</taxon>
    </lineage>
</organism>
<keyword evidence="3" id="KW-0812">Transmembrane</keyword>
<dbReference type="CDD" id="cd00063">
    <property type="entry name" value="FN3"/>
    <property type="match status" value="2"/>
</dbReference>
<dbReference type="Proteomes" id="UP000728032">
    <property type="component" value="Unassembled WGS sequence"/>
</dbReference>
<keyword evidence="6" id="KW-1185">Reference proteome</keyword>
<dbReference type="OrthoDB" id="6244967at2759"/>
<dbReference type="InterPro" id="IPR013783">
    <property type="entry name" value="Ig-like_fold"/>
</dbReference>
<feature type="region of interest" description="Disordered" evidence="2">
    <location>
        <begin position="412"/>
        <end position="441"/>
    </location>
</feature>
<gene>
    <name evidence="5" type="ORF">ONB1V03_LOCUS9791</name>
</gene>
<name>A0A7R9QP12_9ACAR</name>
<evidence type="ECO:0000259" key="4">
    <source>
        <dbReference type="PROSITE" id="PS50853"/>
    </source>
</evidence>
<dbReference type="AlphaFoldDB" id="A0A7R9QP12"/>
<dbReference type="PANTHER" id="PTHR26391:SF18">
    <property type="entry name" value="PROTEIN KINASE RECEPTOR TIE-1, PUTATIVE-RELATED"/>
    <property type="match status" value="1"/>
</dbReference>
<evidence type="ECO:0000313" key="5">
    <source>
        <dbReference type="EMBL" id="CAD7653133.1"/>
    </source>
</evidence>
<evidence type="ECO:0000256" key="2">
    <source>
        <dbReference type="SAM" id="MobiDB-lite"/>
    </source>
</evidence>
<feature type="compositionally biased region" description="Low complexity" evidence="2">
    <location>
        <begin position="265"/>
        <end position="274"/>
    </location>
</feature>
<evidence type="ECO:0000256" key="1">
    <source>
        <dbReference type="ARBA" id="ARBA00022737"/>
    </source>
</evidence>
<keyword evidence="3" id="KW-0472">Membrane</keyword>
<protein>
    <recommendedName>
        <fullName evidence="4">Fibronectin type-III domain-containing protein</fullName>
    </recommendedName>
</protein>
<dbReference type="SMART" id="SM00060">
    <property type="entry name" value="FN3"/>
    <property type="match status" value="2"/>
</dbReference>
<accession>A0A7R9QP12</accession>
<evidence type="ECO:0000256" key="3">
    <source>
        <dbReference type="SAM" id="Phobius"/>
    </source>
</evidence>
<keyword evidence="3" id="KW-1133">Transmembrane helix</keyword>
<dbReference type="Pfam" id="PF00041">
    <property type="entry name" value="fn3"/>
    <property type="match status" value="1"/>
</dbReference>
<evidence type="ECO:0000313" key="6">
    <source>
        <dbReference type="Proteomes" id="UP000728032"/>
    </source>
</evidence>
<feature type="region of interest" description="Disordered" evidence="2">
    <location>
        <begin position="262"/>
        <end position="326"/>
    </location>
</feature>
<dbReference type="InterPro" id="IPR036116">
    <property type="entry name" value="FN3_sf"/>
</dbReference>
<keyword evidence="1" id="KW-0677">Repeat</keyword>
<dbReference type="FunFam" id="2.60.40.10:FF:000028">
    <property type="entry name" value="Neuronal cell adhesion molecule"/>
    <property type="match status" value="1"/>
</dbReference>
<reference evidence="5" key="1">
    <citation type="submission" date="2020-11" db="EMBL/GenBank/DDBJ databases">
        <authorList>
            <person name="Tran Van P."/>
        </authorList>
    </citation>
    <scope>NUCLEOTIDE SEQUENCE</scope>
</reference>
<feature type="transmembrane region" description="Helical" evidence="3">
    <location>
        <begin position="335"/>
        <end position="356"/>
    </location>
</feature>
<dbReference type="Gene3D" id="2.60.40.10">
    <property type="entry name" value="Immunoglobulins"/>
    <property type="match status" value="2"/>
</dbReference>
<dbReference type="SUPFAM" id="SSF49265">
    <property type="entry name" value="Fibronectin type III"/>
    <property type="match status" value="1"/>
</dbReference>
<feature type="non-terminal residue" evidence="5">
    <location>
        <position position="441"/>
    </location>
</feature>
<proteinExistence type="predicted"/>
<dbReference type="EMBL" id="CAJPVJ010006300">
    <property type="protein sequence ID" value="CAG2170320.1"/>
    <property type="molecule type" value="Genomic_DNA"/>
</dbReference>
<sequence>PNAEWHERHVLDWQQHRLVIENLPKQRPYLIRVEAHNSLGGAPVEAKEVIGFSDEDRPSEAPKLLSIVEKIDGKSARLSWEAVPPMSLNGHFKGYKVQVWTDSYENRSEQIVSANETKTRIDILTPAKRNYIQVLAFNGAFDGPPSTQIFLDTPQDIYPDPPAFIWVRHTNGANKYFLRITYEPNVTNNNPGDKIYVEYRRKSIDSLDEWETTVKEDISEVKGSVDLVDLFEFNTFYEIRVVAESGELRAYSNITIIDTGLNKWPQPTTTTTQAPPVPQTFEPYIPRGHDTESAPIHPGPDFNPDNRGSSEGGEGGDLQGPDADAEDNGFSKTHWFIALVCVLAFICAFVGVFIFLKRRRTGSSDVNRKPARGVTGDKIRSTTMTASNTNESSEPHETNSFIVIDTNVRNGRARGRDEVDDTTGDDDQHRDVYNGTTESVH</sequence>
<dbReference type="InterPro" id="IPR003961">
    <property type="entry name" value="FN3_dom"/>
</dbReference>
<dbReference type="PROSITE" id="PS50853">
    <property type="entry name" value="FN3"/>
    <property type="match status" value="2"/>
</dbReference>
<feature type="domain" description="Fibronectin type-III" evidence="4">
    <location>
        <begin position="61"/>
        <end position="156"/>
    </location>
</feature>
<dbReference type="EMBL" id="OC921125">
    <property type="protein sequence ID" value="CAD7653133.1"/>
    <property type="molecule type" value="Genomic_DNA"/>
</dbReference>
<feature type="domain" description="Fibronectin type-III" evidence="4">
    <location>
        <begin position="1"/>
        <end position="56"/>
    </location>
</feature>
<dbReference type="PANTHER" id="PTHR26391">
    <property type="entry name" value="INACTIVE TYROSINE-PROTEIN KINASE 7"/>
    <property type="match status" value="1"/>
</dbReference>